<keyword evidence="1" id="KW-0732">Signal</keyword>
<evidence type="ECO:0000313" key="3">
    <source>
        <dbReference type="EMBL" id="KAI3950888.1"/>
    </source>
</evidence>
<organism evidence="2 4">
    <name type="scientific">Papaver atlanticum</name>
    <dbReference type="NCBI Taxonomy" id="357466"/>
    <lineage>
        <taxon>Eukaryota</taxon>
        <taxon>Viridiplantae</taxon>
        <taxon>Streptophyta</taxon>
        <taxon>Embryophyta</taxon>
        <taxon>Tracheophyta</taxon>
        <taxon>Spermatophyta</taxon>
        <taxon>Magnoliopsida</taxon>
        <taxon>Ranunculales</taxon>
        <taxon>Papaveraceae</taxon>
        <taxon>Papaveroideae</taxon>
        <taxon>Papaver</taxon>
    </lineage>
</organism>
<evidence type="ECO:0000256" key="1">
    <source>
        <dbReference type="SAM" id="SignalP"/>
    </source>
</evidence>
<keyword evidence="4" id="KW-1185">Reference proteome</keyword>
<accession>A0AAD4XPX7</accession>
<sequence length="109" mass="12165">MLLRRVLGFGLIIRMRYSVVGAYASSSHPVHVSFPDSRSSGAVGVIKREVRVVGVVQTAFSNMPKNPTVKPSNSFLGKDFTVRSILTSCWLSKRNKNIRKRMNDERRGG</sequence>
<feature type="signal peptide" evidence="1">
    <location>
        <begin position="1"/>
        <end position="22"/>
    </location>
</feature>
<evidence type="ECO:0000313" key="4">
    <source>
        <dbReference type="Proteomes" id="UP001202328"/>
    </source>
</evidence>
<name>A0AAD4XPX7_9MAGN</name>
<dbReference type="AlphaFoldDB" id="A0AAD4XPX7"/>
<dbReference type="Proteomes" id="UP001202328">
    <property type="component" value="Unassembled WGS sequence"/>
</dbReference>
<dbReference type="EMBL" id="JAJJMB010002631">
    <property type="protein sequence ID" value="KAI3950888.1"/>
    <property type="molecule type" value="Genomic_DNA"/>
</dbReference>
<comment type="caution">
    <text evidence="2">The sequence shown here is derived from an EMBL/GenBank/DDBJ whole genome shotgun (WGS) entry which is preliminary data.</text>
</comment>
<evidence type="ECO:0008006" key="5">
    <source>
        <dbReference type="Google" id="ProtNLM"/>
    </source>
</evidence>
<reference evidence="2" key="1">
    <citation type="submission" date="2022-04" db="EMBL/GenBank/DDBJ databases">
        <title>A functionally conserved STORR gene fusion in Papaver species that diverged 16.8 million years ago.</title>
        <authorList>
            <person name="Catania T."/>
        </authorList>
    </citation>
    <scope>NUCLEOTIDE SEQUENCE</scope>
    <source>
        <strain evidence="2">S-188037</strain>
    </source>
</reference>
<feature type="chain" id="PRO_5042441270" description="Secreted protein" evidence="1">
    <location>
        <begin position="23"/>
        <end position="109"/>
    </location>
</feature>
<protein>
    <recommendedName>
        <fullName evidence="5">Secreted protein</fullName>
    </recommendedName>
</protein>
<proteinExistence type="predicted"/>
<gene>
    <name evidence="3" type="ORF">MKW98_012518</name>
    <name evidence="2" type="ORF">MKW98_013668</name>
</gene>
<dbReference type="PANTHER" id="PTHR47070:SF2">
    <property type="entry name" value="OS06G0206100 PROTEIN"/>
    <property type="match status" value="1"/>
</dbReference>
<dbReference type="EMBL" id="JAJJMB010007385">
    <property type="protein sequence ID" value="KAI3930408.1"/>
    <property type="molecule type" value="Genomic_DNA"/>
</dbReference>
<evidence type="ECO:0000313" key="2">
    <source>
        <dbReference type="EMBL" id="KAI3930408.1"/>
    </source>
</evidence>
<dbReference type="PANTHER" id="PTHR47070">
    <property type="entry name" value="HYDROXYPROLINE-RICH GLYCOPROTEIN-LIKE"/>
    <property type="match status" value="1"/>
</dbReference>